<dbReference type="Pfam" id="PF00172">
    <property type="entry name" value="Zn_clus"/>
    <property type="match status" value="1"/>
</dbReference>
<proteinExistence type="predicted"/>
<keyword evidence="1" id="KW-0805">Transcription regulation</keyword>
<accession>A0A9W9G7M1</accession>
<evidence type="ECO:0000313" key="6">
    <source>
        <dbReference type="EMBL" id="KAJ5112867.1"/>
    </source>
</evidence>
<dbReference type="InterPro" id="IPR036864">
    <property type="entry name" value="Zn2-C6_fun-type_DNA-bd_sf"/>
</dbReference>
<dbReference type="CDD" id="cd00067">
    <property type="entry name" value="GAL4"/>
    <property type="match status" value="1"/>
</dbReference>
<feature type="domain" description="Zn(2)-C6 fungal-type" evidence="5">
    <location>
        <begin position="10"/>
        <end position="38"/>
    </location>
</feature>
<evidence type="ECO:0000256" key="1">
    <source>
        <dbReference type="ARBA" id="ARBA00023015"/>
    </source>
</evidence>
<reference evidence="6" key="2">
    <citation type="journal article" date="2023" name="IMA Fungus">
        <title>Comparative genomic study of the Penicillium genus elucidates a diverse pangenome and 15 lateral gene transfer events.</title>
        <authorList>
            <person name="Petersen C."/>
            <person name="Sorensen T."/>
            <person name="Nielsen M.R."/>
            <person name="Sondergaard T.E."/>
            <person name="Sorensen J.L."/>
            <person name="Fitzpatrick D.A."/>
            <person name="Frisvad J.C."/>
            <person name="Nielsen K.L."/>
        </authorList>
    </citation>
    <scope>NUCLEOTIDE SEQUENCE</scope>
    <source>
        <strain evidence="6">IBT 30069</strain>
    </source>
</reference>
<dbReference type="InterPro" id="IPR053175">
    <property type="entry name" value="DHMBA_Reg_Transcription_Factor"/>
</dbReference>
<comment type="caution">
    <text evidence="6">The sequence shown here is derived from an EMBL/GenBank/DDBJ whole genome shotgun (WGS) entry which is preliminary data.</text>
</comment>
<keyword evidence="7" id="KW-1185">Reference proteome</keyword>
<organism evidence="6 7">
    <name type="scientific">Penicillium angulare</name>
    <dbReference type="NCBI Taxonomy" id="116970"/>
    <lineage>
        <taxon>Eukaryota</taxon>
        <taxon>Fungi</taxon>
        <taxon>Dikarya</taxon>
        <taxon>Ascomycota</taxon>
        <taxon>Pezizomycotina</taxon>
        <taxon>Eurotiomycetes</taxon>
        <taxon>Eurotiomycetidae</taxon>
        <taxon>Eurotiales</taxon>
        <taxon>Aspergillaceae</taxon>
        <taxon>Penicillium</taxon>
    </lineage>
</organism>
<dbReference type="AlphaFoldDB" id="A0A9W9G7M1"/>
<dbReference type="SUPFAM" id="SSF57701">
    <property type="entry name" value="Zn2/Cys6 DNA-binding domain"/>
    <property type="match status" value="1"/>
</dbReference>
<keyword evidence="4" id="KW-0539">Nucleus</keyword>
<dbReference type="SMART" id="SM00066">
    <property type="entry name" value="GAL4"/>
    <property type="match status" value="1"/>
</dbReference>
<dbReference type="PANTHER" id="PTHR38791">
    <property type="entry name" value="ZN(II)2CYS6 TRANSCRIPTION FACTOR (EUROFUNG)-RELATED-RELATED"/>
    <property type="match status" value="1"/>
</dbReference>
<dbReference type="InterPro" id="IPR001138">
    <property type="entry name" value="Zn2Cys6_DnaBD"/>
</dbReference>
<dbReference type="Gene3D" id="4.10.240.10">
    <property type="entry name" value="Zn(2)-C6 fungal-type DNA-binding domain"/>
    <property type="match status" value="1"/>
</dbReference>
<name>A0A9W9G7M1_9EURO</name>
<dbReference type="GO" id="GO:0000981">
    <property type="term" value="F:DNA-binding transcription factor activity, RNA polymerase II-specific"/>
    <property type="evidence" value="ECO:0007669"/>
    <property type="project" value="InterPro"/>
</dbReference>
<dbReference type="GO" id="GO:0008270">
    <property type="term" value="F:zinc ion binding"/>
    <property type="evidence" value="ECO:0007669"/>
    <property type="project" value="InterPro"/>
</dbReference>
<evidence type="ECO:0000256" key="3">
    <source>
        <dbReference type="ARBA" id="ARBA00023163"/>
    </source>
</evidence>
<dbReference type="PROSITE" id="PS00463">
    <property type="entry name" value="ZN2_CY6_FUNGAL_1"/>
    <property type="match status" value="1"/>
</dbReference>
<dbReference type="Proteomes" id="UP001149165">
    <property type="component" value="Unassembled WGS sequence"/>
</dbReference>
<dbReference type="EMBL" id="JAPQKH010000002">
    <property type="protein sequence ID" value="KAJ5112867.1"/>
    <property type="molecule type" value="Genomic_DNA"/>
</dbReference>
<protein>
    <recommendedName>
        <fullName evidence="5">Zn(2)-C6 fungal-type domain-containing protein</fullName>
    </recommendedName>
</protein>
<keyword evidence="2" id="KW-0238">DNA-binding</keyword>
<dbReference type="GO" id="GO:0003677">
    <property type="term" value="F:DNA binding"/>
    <property type="evidence" value="ECO:0007669"/>
    <property type="project" value="UniProtKB-KW"/>
</dbReference>
<keyword evidence="3" id="KW-0804">Transcription</keyword>
<gene>
    <name evidence="6" type="ORF">N7456_001401</name>
</gene>
<evidence type="ECO:0000256" key="2">
    <source>
        <dbReference type="ARBA" id="ARBA00023125"/>
    </source>
</evidence>
<dbReference type="OrthoDB" id="4226149at2759"/>
<evidence type="ECO:0000256" key="4">
    <source>
        <dbReference type="ARBA" id="ARBA00023242"/>
    </source>
</evidence>
<evidence type="ECO:0000313" key="7">
    <source>
        <dbReference type="Proteomes" id="UP001149165"/>
    </source>
</evidence>
<sequence length="480" mass="53495">MVNPGHASKGCISCKLRKVRCDLSRPFCQRCRDSGRVCLGFGEKEANRQISESHISSSYGEGNGLREIETSIKSALSIEILLTSESYSDNSLDYAAPRGSDEVAVHVMDTIMKCLRSLHQPLQSLEKRRALLIEYDAATNKLRTTLAVSPYSLALGSSALLFSIYEMMVNIDIADRTWQVHLEGLLVILSQLPYDSHSTSSLEDFGVLHAAIQISKSNGNAFQNLTTYDRDSLEKGFLILDVVMLRLRLLALECESLLQKVPRKIDVQKLRASVRKIQKNLNLFSKICPAADSDTVNDSSRDRLMNALLLIRWNDYHCLQLITADLLSTTGAFVSSEDYKETREYHIHSSTMNEARESICSAVPGILETEPTWMIGQSQEPIKKPARGLYVIWHLCCAFKGCEMSQARHHWIGECLWNIGGQAFIPLASALATSKAQDVKWADVLAGLLLIRVSLSKDWLGLSSQTISSRYTDQDTGTNV</sequence>
<evidence type="ECO:0000259" key="5">
    <source>
        <dbReference type="PROSITE" id="PS50048"/>
    </source>
</evidence>
<reference evidence="6" key="1">
    <citation type="submission" date="2022-11" db="EMBL/GenBank/DDBJ databases">
        <authorList>
            <person name="Petersen C."/>
        </authorList>
    </citation>
    <scope>NUCLEOTIDE SEQUENCE</scope>
    <source>
        <strain evidence="6">IBT 30069</strain>
    </source>
</reference>
<dbReference type="PROSITE" id="PS50048">
    <property type="entry name" value="ZN2_CY6_FUNGAL_2"/>
    <property type="match status" value="1"/>
</dbReference>